<name>B4D5L5_9BACT</name>
<evidence type="ECO:0000256" key="1">
    <source>
        <dbReference type="SAM" id="MobiDB-lite"/>
    </source>
</evidence>
<feature type="region of interest" description="Disordered" evidence="1">
    <location>
        <begin position="222"/>
        <end position="282"/>
    </location>
</feature>
<dbReference type="eggNOG" id="ENOG50348TE">
    <property type="taxonomic scope" value="Bacteria"/>
</dbReference>
<organism evidence="2 3">
    <name type="scientific">Chthoniobacter flavus Ellin428</name>
    <dbReference type="NCBI Taxonomy" id="497964"/>
    <lineage>
        <taxon>Bacteria</taxon>
        <taxon>Pseudomonadati</taxon>
        <taxon>Verrucomicrobiota</taxon>
        <taxon>Spartobacteria</taxon>
        <taxon>Chthoniobacterales</taxon>
        <taxon>Chthoniobacteraceae</taxon>
        <taxon>Chthoniobacter</taxon>
    </lineage>
</organism>
<evidence type="ECO:0000313" key="3">
    <source>
        <dbReference type="Proteomes" id="UP000005824"/>
    </source>
</evidence>
<evidence type="ECO:0000313" key="2">
    <source>
        <dbReference type="EMBL" id="EDY18420.1"/>
    </source>
</evidence>
<sequence>MLTIGESASPNPAVPAASDPDPYAGTPLQGGDGARPEDSDAFAEEALGIDPRRLLEITRDVCVLIGEYRTEMGLEYGNPEPRWGSWAWWRRIARSEYAGRFAHRYLTGYGGVFDAPGGNLSLGVPARFVATRAAGHADNLVGTDPFVAAMPTDISNKGEAALSREVEEKLQEELTRSNIRGVVREAIRVALTENDSVIKLTWVTQKAQRPELRPVAVYVESGARRSEMGDGRSTSDGGAMADGGAITDGSAASDGGATPDGNATSDGSAMADGGGMGNGSTTPGGFDPVALLAGMDAEAMGAANAAARAAAEPLRTPKGDFIFQHDDIVLCLAATNTGEFQALYAPGDPVPEGQYVQARLKKEPAFVFDPATMLGPDSKPVFQTVPGLIGTDTIQDCLVGAGLQVEDFLYDIKQPKLMDSPLQVHVYDDELDRVLAAYGHSSDPAEKYAPLKAGLNFPAPEEDSPKSGASMPKREHGEYYNTQGSSIRRKCNVHECYYRVRLHPDDANETWLFLVLDYARQVPLHAEYLGNMRMKSPPFRILRGLESVPSRAYGVGIYQKFHERNLAVDYWFNRAKLKTTKNASADFMKVDAFIEAQDAQEFRMGGTEIYRVKSELNDRPLGPSNPVIWRENLHDQNQLEWEMIQKIIQTGQIEFGIADIGQLQDEGAQIAKDATATATRNVERTGNTLQRATENMMAEDLTGLCELAIDLILENADLETLRFSPGGQLLAGLNRDEIRDLPRQVRLLLTKARSSESLANNQQAVAMIQQYDAMRPSMQKQVRFAFIAMLRSLDVQDADDILVEPSDEEIQAEGQQRPPPPNPHLGESIGIKLADLLPSEQAQALQQIGIQADPQRGQGGGQSGQSQQSAQQGAQQSTSMAPMTPMTSPQVLPNPSAAA</sequence>
<proteinExistence type="predicted"/>
<dbReference type="InParanoid" id="B4D5L5"/>
<dbReference type="Proteomes" id="UP000005824">
    <property type="component" value="Unassembled WGS sequence"/>
</dbReference>
<feature type="compositionally biased region" description="Low complexity" evidence="1">
    <location>
        <begin position="864"/>
        <end position="877"/>
    </location>
</feature>
<accession>B4D5L5</accession>
<feature type="compositionally biased region" description="Low complexity" evidence="1">
    <location>
        <begin position="7"/>
        <end position="24"/>
    </location>
</feature>
<feature type="region of interest" description="Disordered" evidence="1">
    <location>
        <begin position="842"/>
        <end position="899"/>
    </location>
</feature>
<reference evidence="2 3" key="1">
    <citation type="journal article" date="2011" name="J. Bacteriol.">
        <title>Genome sequence of Chthoniobacter flavus Ellin428, an aerobic heterotrophic soil bacterium.</title>
        <authorList>
            <person name="Kant R."/>
            <person name="van Passel M.W."/>
            <person name="Palva A."/>
            <person name="Lucas S."/>
            <person name="Lapidus A."/>
            <person name="Glavina Del Rio T."/>
            <person name="Dalin E."/>
            <person name="Tice H."/>
            <person name="Bruce D."/>
            <person name="Goodwin L."/>
            <person name="Pitluck S."/>
            <person name="Larimer F.W."/>
            <person name="Land M.L."/>
            <person name="Hauser L."/>
            <person name="Sangwan P."/>
            <person name="de Vos W.M."/>
            <person name="Janssen P.H."/>
            <person name="Smidt H."/>
        </authorList>
    </citation>
    <scope>NUCLEOTIDE SEQUENCE [LARGE SCALE GENOMIC DNA]</scope>
    <source>
        <strain evidence="2 3">Ellin428</strain>
    </source>
</reference>
<feature type="region of interest" description="Disordered" evidence="1">
    <location>
        <begin position="808"/>
        <end position="828"/>
    </location>
</feature>
<protein>
    <submittedName>
        <fullName evidence="2">Uncharacterized protein</fullName>
    </submittedName>
</protein>
<feature type="region of interest" description="Disordered" evidence="1">
    <location>
        <begin position="456"/>
        <end position="478"/>
    </location>
</feature>
<dbReference type="EMBL" id="ABVL01000013">
    <property type="protein sequence ID" value="EDY18420.1"/>
    <property type="molecule type" value="Genomic_DNA"/>
</dbReference>
<dbReference type="AlphaFoldDB" id="B4D5L5"/>
<feature type="compositionally biased region" description="Polar residues" evidence="1">
    <location>
        <begin position="878"/>
        <end position="893"/>
    </location>
</feature>
<feature type="compositionally biased region" description="Low complexity" evidence="1">
    <location>
        <begin position="842"/>
        <end position="852"/>
    </location>
</feature>
<gene>
    <name evidence="2" type="ORF">CfE428DRAFT_4204</name>
</gene>
<keyword evidence="3" id="KW-1185">Reference proteome</keyword>
<feature type="region of interest" description="Disordered" evidence="1">
    <location>
        <begin position="1"/>
        <end position="38"/>
    </location>
</feature>
<comment type="caution">
    <text evidence="2">The sequence shown here is derived from an EMBL/GenBank/DDBJ whole genome shotgun (WGS) entry which is preliminary data.</text>
</comment>